<feature type="compositionally biased region" description="Pro residues" evidence="1">
    <location>
        <begin position="46"/>
        <end position="58"/>
    </location>
</feature>
<dbReference type="InterPro" id="IPR011723">
    <property type="entry name" value="Znf/thioredoxin_put"/>
</dbReference>
<proteinExistence type="predicted"/>
<evidence type="ECO:0000259" key="3">
    <source>
        <dbReference type="Pfam" id="PF13717"/>
    </source>
</evidence>
<dbReference type="STRING" id="555512.SAMN04487993_1006124"/>
<keyword evidence="5" id="KW-1185">Reference proteome</keyword>
<protein>
    <submittedName>
        <fullName evidence="4">MJ0042 family finger-like domain-containing protein</fullName>
    </submittedName>
</protein>
<reference evidence="4 5" key="1">
    <citation type="submission" date="2016-10" db="EMBL/GenBank/DDBJ databases">
        <authorList>
            <person name="de Groot N.N."/>
        </authorList>
    </citation>
    <scope>NUCLEOTIDE SEQUENCE [LARGE SCALE GENOMIC DNA]</scope>
    <source>
        <strain evidence="4 5">DSM 26424</strain>
    </source>
</reference>
<dbReference type="OrthoDB" id="7159357at2"/>
<feature type="region of interest" description="Disordered" evidence="1">
    <location>
        <begin position="31"/>
        <end position="174"/>
    </location>
</feature>
<dbReference type="Proteomes" id="UP000199093">
    <property type="component" value="Unassembled WGS sequence"/>
</dbReference>
<accession>A0A1G8LGC4</accession>
<dbReference type="NCBIfam" id="TIGR02098">
    <property type="entry name" value="MJ0042_CXXC"/>
    <property type="match status" value="1"/>
</dbReference>
<evidence type="ECO:0000313" key="5">
    <source>
        <dbReference type="Proteomes" id="UP000199093"/>
    </source>
</evidence>
<keyword evidence="2" id="KW-1133">Transmembrane helix</keyword>
<evidence type="ECO:0000256" key="1">
    <source>
        <dbReference type="SAM" id="MobiDB-lite"/>
    </source>
</evidence>
<keyword evidence="2" id="KW-0472">Membrane</keyword>
<gene>
    <name evidence="4" type="ORF">SAMN04487993_1006124</name>
</gene>
<feature type="transmembrane region" description="Helical" evidence="2">
    <location>
        <begin position="216"/>
        <end position="234"/>
    </location>
</feature>
<dbReference type="Pfam" id="PF13717">
    <property type="entry name" value="Zn_ribbon_4"/>
    <property type="match status" value="1"/>
</dbReference>
<evidence type="ECO:0000256" key="2">
    <source>
        <dbReference type="SAM" id="Phobius"/>
    </source>
</evidence>
<name>A0A1G8LGC4_9RHOB</name>
<organism evidence="4 5">
    <name type="scientific">Salipiger marinus</name>
    <dbReference type="NCBI Taxonomy" id="555512"/>
    <lineage>
        <taxon>Bacteria</taxon>
        <taxon>Pseudomonadati</taxon>
        <taxon>Pseudomonadota</taxon>
        <taxon>Alphaproteobacteria</taxon>
        <taxon>Rhodobacterales</taxon>
        <taxon>Roseobacteraceae</taxon>
        <taxon>Salipiger</taxon>
    </lineage>
</organism>
<dbReference type="AlphaFoldDB" id="A0A1G8LGC4"/>
<sequence length="275" mass="28940">MRLICPKCGAQYEVPRDAIPQEGRDVQCSGCGHTWFQSQADDSAPAPAPVQPPEPPRAPDPEPEPVVVAEPAPEPEEPPAPVRPARGRALDPSVAEVLREEAEREKRRRSSEGPGLETQPELGLSGSADDEAARRARATRDPMGHVGGSAPKPDPIGPTGGAATATAASRRDLLPDIEEINQTLRATSERRAVETLQGRAALEEEAAEGNGGFGRGFLVAVLLGLVAAGIYLMAPRLSEMLPAAAPALESYTQAVNGARLWLDGQVAALRAQWGA</sequence>
<dbReference type="EMBL" id="FNEJ01000006">
    <property type="protein sequence ID" value="SDI54280.1"/>
    <property type="molecule type" value="Genomic_DNA"/>
</dbReference>
<dbReference type="RefSeq" id="WP_089845868.1">
    <property type="nucleotide sequence ID" value="NZ_FNEJ01000006.1"/>
</dbReference>
<keyword evidence="2" id="KW-0812">Transmembrane</keyword>
<feature type="domain" description="Zinc finger/thioredoxin putative" evidence="3">
    <location>
        <begin position="1"/>
        <end position="36"/>
    </location>
</feature>
<evidence type="ECO:0000313" key="4">
    <source>
        <dbReference type="EMBL" id="SDI54280.1"/>
    </source>
</evidence>
<feature type="compositionally biased region" description="Basic and acidic residues" evidence="1">
    <location>
        <begin position="131"/>
        <end position="143"/>
    </location>
</feature>